<name>A0AA86RH68_9EUKA</name>
<accession>A0AA86RH68</accession>
<evidence type="ECO:0000313" key="3">
    <source>
        <dbReference type="Proteomes" id="UP001642409"/>
    </source>
</evidence>
<sequence length="155" mass="18203">MKDKFNKSIGNSNFGPRLQVSKNITINDLQFVEYFGVTDLQLNNCQNAYILRAPVNLRRLSISNTPLKTIKGIERLTQLQYLVLKNCQIFNIDRLLALDNLEVLDVSYNKIDREYNRIIRQLENNGCQIICENYQINYEQIQNITQNEINESDLW</sequence>
<dbReference type="InterPro" id="IPR032675">
    <property type="entry name" value="LRR_dom_sf"/>
</dbReference>
<reference evidence="2 3" key="2">
    <citation type="submission" date="2024-07" db="EMBL/GenBank/DDBJ databases">
        <authorList>
            <person name="Akdeniz Z."/>
        </authorList>
    </citation>
    <scope>NUCLEOTIDE SEQUENCE [LARGE SCALE GENOMIC DNA]</scope>
</reference>
<evidence type="ECO:0000313" key="2">
    <source>
        <dbReference type="EMBL" id="CAL6087029.1"/>
    </source>
</evidence>
<reference evidence="1" key="1">
    <citation type="submission" date="2023-06" db="EMBL/GenBank/DDBJ databases">
        <authorList>
            <person name="Kurt Z."/>
        </authorList>
    </citation>
    <scope>NUCLEOTIDE SEQUENCE</scope>
</reference>
<dbReference type="Pfam" id="PF00560">
    <property type="entry name" value="LRR_1"/>
    <property type="match status" value="1"/>
</dbReference>
<dbReference type="AlphaFoldDB" id="A0AA86RH68"/>
<organism evidence="1">
    <name type="scientific">Hexamita inflata</name>
    <dbReference type="NCBI Taxonomy" id="28002"/>
    <lineage>
        <taxon>Eukaryota</taxon>
        <taxon>Metamonada</taxon>
        <taxon>Diplomonadida</taxon>
        <taxon>Hexamitidae</taxon>
        <taxon>Hexamitinae</taxon>
        <taxon>Hexamita</taxon>
    </lineage>
</organism>
<evidence type="ECO:0008006" key="4">
    <source>
        <dbReference type="Google" id="ProtNLM"/>
    </source>
</evidence>
<dbReference type="InterPro" id="IPR001611">
    <property type="entry name" value="Leu-rich_rpt"/>
</dbReference>
<dbReference type="Gene3D" id="3.80.10.10">
    <property type="entry name" value="Ribonuclease Inhibitor"/>
    <property type="match status" value="1"/>
</dbReference>
<keyword evidence="3" id="KW-1185">Reference proteome</keyword>
<comment type="caution">
    <text evidence="1">The sequence shown here is derived from an EMBL/GenBank/DDBJ whole genome shotgun (WGS) entry which is preliminary data.</text>
</comment>
<proteinExistence type="predicted"/>
<evidence type="ECO:0000313" key="1">
    <source>
        <dbReference type="EMBL" id="CAI9977956.1"/>
    </source>
</evidence>
<dbReference type="EMBL" id="CATOUU010001181">
    <property type="protein sequence ID" value="CAI9977956.1"/>
    <property type="molecule type" value="Genomic_DNA"/>
</dbReference>
<gene>
    <name evidence="2" type="ORF">HINF_LOCUS63451</name>
    <name evidence="1" type="ORF">HINF_LOCUS65601</name>
</gene>
<dbReference type="EMBL" id="CAXDID020000397">
    <property type="protein sequence ID" value="CAL6087029.1"/>
    <property type="molecule type" value="Genomic_DNA"/>
</dbReference>
<protein>
    <recommendedName>
        <fullName evidence="4">Leucine rich repeat protein</fullName>
    </recommendedName>
</protein>
<dbReference type="SUPFAM" id="SSF52075">
    <property type="entry name" value="Outer arm dynein light chain 1"/>
    <property type="match status" value="1"/>
</dbReference>
<dbReference type="Proteomes" id="UP001642409">
    <property type="component" value="Unassembled WGS sequence"/>
</dbReference>